<sequence>MVSAPAFARTITKLYIAGGTTSAAAHVNIPQFMFLDLLVPFNSTAPAWTQLANCPPQRNFPAAFSSDEKILYIFHVPDTNSPWKYSVADNAWQEVTAAKFGNAGWEGIGAVTDPKSGLIFLAGGYDDINLRGTAMKIFNTFDPVSETIHTDALPPPERVFPIRWSYGNVWSKNRSSIIYWGGVNRDSQVPISPVENGVTEFSPDLMGWYTMLIQGVAPEVRTNHCMAANDDGTKVAIYGGWVRNGTVVGELWILDVIAYTWIQGKSGPPRIYCACTIAGDQLLIWGGSSASTVMAPSEMLIYNFASSEYVKEYTPPAYYKDLSPPHALRRVTAPWPTKTPTGGADAGSGGVENGATREETNSAIVGGVVGGLALLGAFAGIIFLGWKQRQREKQKSTETTGSNSTQNNDGEVAESVQWKGPQGVATSNEPQATEQHFDYVDRTLQELVEQQRQLEHRRHLLILKQQGLTPNTTNTDIDTTSLDLVSVEKLRAPAVLPGAKSEYFPPPPSTTATPPTPPLLLPSTPSFSPETLYADLLLSTAGVTSKPTVQSVPGLVVYDGDFVRDNYADEYEGARSGAGARKESDLEQEMVEPMCGPSPTLNSAISDLVYVPSPNVGMDWIRQQQPNHPHVVVSSSSPSQSPPWISVQPKMALYLQNLIRDQSVYSDERIKLDDLYKDTLYIDGRLLKSWSKTVGDYRIFGRVFTYRPHFKNDNAIYVNMIDDGETIAFIILLNQKVERIMEAIYVRTGIDCSNQCLFYKGYRLDPDCTLDESKVHLGSTIHFLRSLGGRPDNLIPFKDILDAPGASSGELTRTGHPGLYISRGTYVEYRCVCSPDRVMVDPKYYETHELLGSEIHCYQCHQTDMVVPVSVGFVECWYRFFGIRKTGEQVSSTWKDTEDNQYTRLGSVEMLMGWSRLIVESAALHERDRCSICLDKVYACLNEHLTNVLQY</sequence>
<keyword evidence="4" id="KW-1133">Transmembrane helix</keyword>
<keyword evidence="2" id="KW-0677">Repeat</keyword>
<feature type="region of interest" description="Disordered" evidence="3">
    <location>
        <begin position="393"/>
        <end position="416"/>
    </location>
</feature>
<organism evidence="6 7">
    <name type="scientific">Linnemannia schmuckeri</name>
    <dbReference type="NCBI Taxonomy" id="64567"/>
    <lineage>
        <taxon>Eukaryota</taxon>
        <taxon>Fungi</taxon>
        <taxon>Fungi incertae sedis</taxon>
        <taxon>Mucoromycota</taxon>
        <taxon>Mortierellomycotina</taxon>
        <taxon>Mortierellomycetes</taxon>
        <taxon>Mortierellales</taxon>
        <taxon>Mortierellaceae</taxon>
        <taxon>Linnemannia</taxon>
    </lineage>
</organism>
<keyword evidence="4" id="KW-0472">Membrane</keyword>
<comment type="caution">
    <text evidence="6">The sequence shown here is derived from an EMBL/GenBank/DDBJ whole genome shotgun (WGS) entry which is preliminary data.</text>
</comment>
<evidence type="ECO:0000313" key="6">
    <source>
        <dbReference type="EMBL" id="KAF9154785.1"/>
    </source>
</evidence>
<evidence type="ECO:0000259" key="5">
    <source>
        <dbReference type="PROSITE" id="PS50053"/>
    </source>
</evidence>
<dbReference type="OrthoDB" id="2446102at2759"/>
<feature type="compositionally biased region" description="Pro residues" evidence="3">
    <location>
        <begin position="504"/>
        <end position="520"/>
    </location>
</feature>
<proteinExistence type="predicted"/>
<reference evidence="6" key="1">
    <citation type="journal article" date="2020" name="Fungal Divers.">
        <title>Resolving the Mortierellaceae phylogeny through synthesis of multi-gene phylogenetics and phylogenomics.</title>
        <authorList>
            <person name="Vandepol N."/>
            <person name="Liber J."/>
            <person name="Desiro A."/>
            <person name="Na H."/>
            <person name="Kennedy M."/>
            <person name="Barry K."/>
            <person name="Grigoriev I.V."/>
            <person name="Miller A.N."/>
            <person name="O'Donnell K."/>
            <person name="Stajich J.E."/>
            <person name="Bonito G."/>
        </authorList>
    </citation>
    <scope>NUCLEOTIDE SEQUENCE</scope>
    <source>
        <strain evidence="6">NRRL 6426</strain>
    </source>
</reference>
<gene>
    <name evidence="6" type="ORF">BG015_011967</name>
</gene>
<dbReference type="SUPFAM" id="SSF54236">
    <property type="entry name" value="Ubiquitin-like"/>
    <property type="match status" value="1"/>
</dbReference>
<evidence type="ECO:0000256" key="1">
    <source>
        <dbReference type="ARBA" id="ARBA00022441"/>
    </source>
</evidence>
<dbReference type="PANTHER" id="PTHR46228:SF2">
    <property type="entry name" value="KELCH REPEAT PROTEIN (AFU_ORTHOLOGUE AFUA_4G14350)"/>
    <property type="match status" value="1"/>
</dbReference>
<keyword evidence="7" id="KW-1185">Reference proteome</keyword>
<keyword evidence="1" id="KW-0880">Kelch repeat</keyword>
<evidence type="ECO:0000313" key="7">
    <source>
        <dbReference type="Proteomes" id="UP000748756"/>
    </source>
</evidence>
<dbReference type="SMART" id="SM00213">
    <property type="entry name" value="UBQ"/>
    <property type="match status" value="1"/>
</dbReference>
<protein>
    <recommendedName>
        <fullName evidence="5">Ubiquitin-like domain-containing protein</fullName>
    </recommendedName>
</protein>
<dbReference type="InterPro" id="IPR015915">
    <property type="entry name" value="Kelch-typ_b-propeller"/>
</dbReference>
<feature type="transmembrane region" description="Helical" evidence="4">
    <location>
        <begin position="363"/>
        <end position="386"/>
    </location>
</feature>
<accession>A0A9P5VE53</accession>
<dbReference type="InterPro" id="IPR000626">
    <property type="entry name" value="Ubiquitin-like_dom"/>
</dbReference>
<feature type="domain" description="Ubiquitin-like" evidence="5">
    <location>
        <begin position="714"/>
        <end position="790"/>
    </location>
</feature>
<evidence type="ECO:0000256" key="4">
    <source>
        <dbReference type="SAM" id="Phobius"/>
    </source>
</evidence>
<name>A0A9P5VE53_9FUNG</name>
<feature type="region of interest" description="Disordered" evidence="3">
    <location>
        <begin position="334"/>
        <end position="355"/>
    </location>
</feature>
<keyword evidence="4" id="KW-0812">Transmembrane</keyword>
<dbReference type="Gene3D" id="2.120.10.80">
    <property type="entry name" value="Kelch-type beta propeller"/>
    <property type="match status" value="2"/>
</dbReference>
<dbReference type="Pfam" id="PF00240">
    <property type="entry name" value="ubiquitin"/>
    <property type="match status" value="1"/>
</dbReference>
<dbReference type="CDD" id="cd17039">
    <property type="entry name" value="Ubl_ubiquitin_like"/>
    <property type="match status" value="1"/>
</dbReference>
<evidence type="ECO:0000256" key="3">
    <source>
        <dbReference type="SAM" id="MobiDB-lite"/>
    </source>
</evidence>
<dbReference type="Proteomes" id="UP000748756">
    <property type="component" value="Unassembled WGS sequence"/>
</dbReference>
<dbReference type="InterPro" id="IPR029071">
    <property type="entry name" value="Ubiquitin-like_domsf"/>
</dbReference>
<dbReference type="SUPFAM" id="SSF117281">
    <property type="entry name" value="Kelch motif"/>
    <property type="match status" value="1"/>
</dbReference>
<dbReference type="AlphaFoldDB" id="A0A9P5VE53"/>
<dbReference type="Pfam" id="PF24681">
    <property type="entry name" value="Kelch_KLHDC2_KLHL20_DRC7"/>
    <property type="match status" value="1"/>
</dbReference>
<feature type="region of interest" description="Disordered" evidence="3">
    <location>
        <begin position="498"/>
        <end position="523"/>
    </location>
</feature>
<dbReference type="EMBL" id="JAAAUQ010000097">
    <property type="protein sequence ID" value="KAF9154785.1"/>
    <property type="molecule type" value="Genomic_DNA"/>
</dbReference>
<dbReference type="Gene3D" id="3.10.20.90">
    <property type="entry name" value="Phosphatidylinositol 3-kinase Catalytic Subunit, Chain A, domain 1"/>
    <property type="match status" value="1"/>
</dbReference>
<dbReference type="PANTHER" id="PTHR46228">
    <property type="entry name" value="KELCH DOMAIN-CONTAINING PROTEIN"/>
    <property type="match status" value="1"/>
</dbReference>
<dbReference type="PROSITE" id="PS50053">
    <property type="entry name" value="UBIQUITIN_2"/>
    <property type="match status" value="1"/>
</dbReference>
<feature type="compositionally biased region" description="Polar residues" evidence="3">
    <location>
        <begin position="397"/>
        <end position="409"/>
    </location>
</feature>
<evidence type="ECO:0000256" key="2">
    <source>
        <dbReference type="ARBA" id="ARBA00022737"/>
    </source>
</evidence>